<evidence type="ECO:0008006" key="3">
    <source>
        <dbReference type="Google" id="ProtNLM"/>
    </source>
</evidence>
<dbReference type="EMBL" id="RXIF01000010">
    <property type="protein sequence ID" value="RZN64089.1"/>
    <property type="molecule type" value="Genomic_DNA"/>
</dbReference>
<name>A0A520KR83_METT2</name>
<evidence type="ECO:0000313" key="2">
    <source>
        <dbReference type="Proteomes" id="UP000317158"/>
    </source>
</evidence>
<accession>A0A520KR83</accession>
<reference evidence="1 2" key="1">
    <citation type="journal article" date="2019" name="Nat. Microbiol.">
        <title>Wide diversity of methane and short-chain alkane metabolisms in uncultured archaea.</title>
        <authorList>
            <person name="Borrel G."/>
            <person name="Adam P.S."/>
            <person name="McKay L.J."/>
            <person name="Chen L.X."/>
            <person name="Sierra-Garcia I.N."/>
            <person name="Sieber C.M."/>
            <person name="Letourneur Q."/>
            <person name="Ghozlane A."/>
            <person name="Andersen G.L."/>
            <person name="Li W.J."/>
            <person name="Hallam S.J."/>
            <person name="Muyzer G."/>
            <person name="de Oliveira V.M."/>
            <person name="Inskeep W.P."/>
            <person name="Banfield J.F."/>
            <person name="Gribaldo S."/>
        </authorList>
    </citation>
    <scope>NUCLEOTIDE SEQUENCE [LARGE SCALE GENOMIC DNA]</scope>
    <source>
        <strain evidence="1">NM1a</strain>
    </source>
</reference>
<dbReference type="InterPro" id="IPR017850">
    <property type="entry name" value="Alkaline_phosphatase_core_sf"/>
</dbReference>
<dbReference type="Gene3D" id="3.40.720.10">
    <property type="entry name" value="Alkaline Phosphatase, subunit A"/>
    <property type="match status" value="1"/>
</dbReference>
<comment type="caution">
    <text evidence="1">The sequence shown here is derived from an EMBL/GenBank/DDBJ whole genome shotgun (WGS) entry which is preliminary data.</text>
</comment>
<evidence type="ECO:0000313" key="1">
    <source>
        <dbReference type="EMBL" id="RZN64089.1"/>
    </source>
</evidence>
<dbReference type="Proteomes" id="UP000317158">
    <property type="component" value="Unassembled WGS sequence"/>
</dbReference>
<gene>
    <name evidence="1" type="ORF">EF806_05580</name>
</gene>
<protein>
    <recommendedName>
        <fullName evidence="3">Sulfatase N-terminal domain-containing protein</fullName>
    </recommendedName>
</protein>
<dbReference type="SUPFAM" id="SSF53649">
    <property type="entry name" value="Alkaline phosphatase-like"/>
    <property type="match status" value="1"/>
</dbReference>
<sequence length="252" mass="28710">MHQWLDNCKIYNQTDVAPTIARLLNISYDADGNPINEVIDEFGGEDTDAVVLLIIDSLGFNIFKRYLDNFKYISSMLENKKDRIMIFKLKAVARYTTPCIATLLNGKNIDKHMLFSTDDVYKSSMKSILEVATEKGYITGIVMEKMGALSFKGRLTYIVPIDNRPDIIYFDKETVRGVLNLIPKTDLLVAHLRTIDVIKDYDYATRLMDGFIKDICEEFDKIGKKGLFLLCGDHPVHEDLSEDSVALIVFML</sequence>
<proteinExistence type="predicted"/>
<dbReference type="AlphaFoldDB" id="A0A520KR83"/>
<organism evidence="1 2">
    <name type="scientific">Methanoliparum thermophilum</name>
    <dbReference type="NCBI Taxonomy" id="2491083"/>
    <lineage>
        <taxon>Archaea</taxon>
        <taxon>Methanobacteriati</taxon>
        <taxon>Methanobacteriota</taxon>
        <taxon>Candidatus Methanoliparia</taxon>
        <taxon>Candidatus Methanoliparales</taxon>
        <taxon>Candidatus Methanoliparaceae</taxon>
        <taxon>Candidatus Methanoliparum</taxon>
    </lineage>
</organism>